<evidence type="ECO:0000256" key="9">
    <source>
        <dbReference type="SAM" id="SignalP"/>
    </source>
</evidence>
<evidence type="ECO:0000256" key="1">
    <source>
        <dbReference type="ARBA" id="ARBA00001255"/>
    </source>
</evidence>
<dbReference type="PANTHER" id="PTHR11452:SF75">
    <property type="entry name" value="ALPHA-GALACTOSIDASE MEL1"/>
    <property type="match status" value="1"/>
</dbReference>
<sequence>MRRALLGCLLGAARVAGRVELSPSSPTARSSRRTSSRACGPSSTAAPRSGETVSVAGAHRIVGKAPFSTVTDSKGRWRIQLDPYTHPKHATNSFALTVSGRRRDDITLSGVTYGDVYLCAGGGPAAAPGARPPPGAARVSLLKVDAAPSGGAATSRAREPRRPARLGAARPRGERQRRLRRRGARRRGQTLGRPAPGHRRSGGRQRRSRRGCPSGACDNRRRLSFFGAKKKRREGDAHGSVFGGLIHPLVGFALRRVLAPGRPRRRRCPGAYGCRLRALISSWRDRWGIGEFAFVAVEAAPGAASAAALGVQRARKGRAARPGGGVQTTGLAATYDLGRAPPAGRRRPARGGDAEGGLRAPGRAGARARGQRRPRRGGAVVVELSAPVVYRDARGCAACCKRDRRVFQISRDGDTWASAGAPAAANGTIVVAAAGVVRLRYDWLPAPECVVVGENGGLPLAPFVLDVGGGAVARTPPMGYNTWNYFHCNVDERAVVRTARLLIDLGLAAKGYAYVNVDDCWQVGRDGAGNIVADPARFPGGMKAVADAVHALGMKYGIYTASHEFTCQGRPGSYLHETRDADAYCAFEVDYVKIDACGGRGYAKKDRRKSWQLFRDAFDECHARTGRAVVESVESCGTVDECGAWVGDVAHLWRTTNDIQNNWASVLANADATERLWSLAGPGHWNDPDMLLVGNVGLDADEARAHFSIWCMLAAPLLIGTDLHALSAENLAILGNEHLIAIDQDPLGFQGRKVVRGAREVWMKKLANGDVAVMLLNRDARAARVSAKLDAVGLAAGRRYAVFDCWRGKAAGTAAGSYAADVPRHGAVVVRLSPDTAGKEPAKAAAC</sequence>
<dbReference type="EMBL" id="JBBJCI010000078">
    <property type="protein sequence ID" value="KAK7249504.1"/>
    <property type="molecule type" value="Genomic_DNA"/>
</dbReference>
<dbReference type="SUPFAM" id="SSF51011">
    <property type="entry name" value="Glycosyl hydrolase domain"/>
    <property type="match status" value="1"/>
</dbReference>
<evidence type="ECO:0000256" key="2">
    <source>
        <dbReference type="ARBA" id="ARBA00009743"/>
    </source>
</evidence>
<dbReference type="Gene3D" id="3.20.20.70">
    <property type="entry name" value="Aldolase class I"/>
    <property type="match status" value="1"/>
</dbReference>
<evidence type="ECO:0000256" key="6">
    <source>
        <dbReference type="ARBA" id="ARBA00023295"/>
    </source>
</evidence>
<evidence type="ECO:0000256" key="5">
    <source>
        <dbReference type="ARBA" id="ARBA00022801"/>
    </source>
</evidence>
<feature type="region of interest" description="Disordered" evidence="8">
    <location>
        <begin position="20"/>
        <end position="52"/>
    </location>
</feature>
<gene>
    <name evidence="11" type="ORF">SO694_00049252</name>
</gene>
<proteinExistence type="inferred from homology"/>
<dbReference type="Pfam" id="PF17801">
    <property type="entry name" value="Melibiase_C"/>
    <property type="match status" value="1"/>
</dbReference>
<dbReference type="PANTHER" id="PTHR11452">
    <property type="entry name" value="ALPHA-GALACTOSIDASE/ALPHA-N-ACETYLGALACTOSAMINIDASE"/>
    <property type="match status" value="1"/>
</dbReference>
<keyword evidence="6 7" id="KW-0326">Glycosidase</keyword>
<feature type="region of interest" description="Disordered" evidence="8">
    <location>
        <begin position="147"/>
        <end position="216"/>
    </location>
</feature>
<evidence type="ECO:0000256" key="8">
    <source>
        <dbReference type="SAM" id="MobiDB-lite"/>
    </source>
</evidence>
<accession>A0ABR1G8T8</accession>
<comment type="catalytic activity">
    <reaction evidence="1 7">
        <text>Hydrolysis of terminal, non-reducing alpha-D-galactose residues in alpha-D-galactosides, including galactose oligosaccharides, galactomannans and galactolipids.</text>
        <dbReference type="EC" id="3.2.1.22"/>
    </reaction>
</comment>
<keyword evidence="4 9" id="KW-0732">Signal</keyword>
<evidence type="ECO:0000256" key="4">
    <source>
        <dbReference type="ARBA" id="ARBA00022729"/>
    </source>
</evidence>
<dbReference type="Pfam" id="PF16499">
    <property type="entry name" value="Melibiase_2"/>
    <property type="match status" value="1"/>
</dbReference>
<dbReference type="Gene3D" id="2.60.40.1180">
    <property type="entry name" value="Golgi alpha-mannosidase II"/>
    <property type="match status" value="1"/>
</dbReference>
<evidence type="ECO:0000313" key="12">
    <source>
        <dbReference type="Proteomes" id="UP001363151"/>
    </source>
</evidence>
<dbReference type="InterPro" id="IPR017853">
    <property type="entry name" value="GH"/>
</dbReference>
<feature type="compositionally biased region" description="Basic residues" evidence="8">
    <location>
        <begin position="177"/>
        <end position="188"/>
    </location>
</feature>
<dbReference type="Gene3D" id="3.40.50.1110">
    <property type="entry name" value="SGNH hydrolase"/>
    <property type="match status" value="1"/>
</dbReference>
<dbReference type="InterPro" id="IPR036514">
    <property type="entry name" value="SGNH_hydro_sf"/>
</dbReference>
<evidence type="ECO:0000256" key="3">
    <source>
        <dbReference type="ARBA" id="ARBA00012755"/>
    </source>
</evidence>
<keyword evidence="12" id="KW-1185">Reference proteome</keyword>
<dbReference type="CDD" id="cd14792">
    <property type="entry name" value="GH27"/>
    <property type="match status" value="1"/>
</dbReference>
<organism evidence="11 12">
    <name type="scientific">Aureococcus anophagefferens</name>
    <name type="common">Harmful bloom alga</name>
    <dbReference type="NCBI Taxonomy" id="44056"/>
    <lineage>
        <taxon>Eukaryota</taxon>
        <taxon>Sar</taxon>
        <taxon>Stramenopiles</taxon>
        <taxon>Ochrophyta</taxon>
        <taxon>Pelagophyceae</taxon>
        <taxon>Pelagomonadales</taxon>
        <taxon>Pelagomonadaceae</taxon>
        <taxon>Aureococcus</taxon>
    </lineage>
</organism>
<reference evidence="11 12" key="1">
    <citation type="submission" date="2024-03" db="EMBL/GenBank/DDBJ databases">
        <title>Aureococcus anophagefferens CCMP1851 and Kratosvirus quantuckense: Draft genome of a second virus-susceptible host strain in the model system.</title>
        <authorList>
            <person name="Chase E."/>
            <person name="Truchon A.R."/>
            <person name="Schepens W."/>
            <person name="Wilhelm S.W."/>
        </authorList>
    </citation>
    <scope>NUCLEOTIDE SEQUENCE [LARGE SCALE GENOMIC DNA]</scope>
    <source>
        <strain evidence="11 12">CCMP1851</strain>
    </source>
</reference>
<keyword evidence="7" id="KW-1015">Disulfide bond</keyword>
<dbReference type="EC" id="3.2.1.22" evidence="3 7"/>
<feature type="signal peptide" evidence="9">
    <location>
        <begin position="1"/>
        <end position="17"/>
    </location>
</feature>
<evidence type="ECO:0000259" key="10">
    <source>
        <dbReference type="Pfam" id="PF17801"/>
    </source>
</evidence>
<feature type="chain" id="PRO_5046419977" description="Alpha-galactosidase" evidence="9">
    <location>
        <begin position="18"/>
        <end position="847"/>
    </location>
</feature>
<dbReference type="InterPro" id="IPR002241">
    <property type="entry name" value="Glyco_hydro_27"/>
</dbReference>
<feature type="region of interest" description="Disordered" evidence="8">
    <location>
        <begin position="336"/>
        <end position="376"/>
    </location>
</feature>
<dbReference type="InterPro" id="IPR000111">
    <property type="entry name" value="Glyco_hydro_27/36_CS"/>
</dbReference>
<evidence type="ECO:0000256" key="7">
    <source>
        <dbReference type="RuleBase" id="RU361168"/>
    </source>
</evidence>
<feature type="compositionally biased region" description="Low complexity" evidence="8">
    <location>
        <begin position="357"/>
        <end position="368"/>
    </location>
</feature>
<dbReference type="SUPFAM" id="SSF51445">
    <property type="entry name" value="(Trans)glycosidases"/>
    <property type="match status" value="1"/>
</dbReference>
<feature type="domain" description="Alpha galactosidase C-terminal" evidence="10">
    <location>
        <begin position="757"/>
        <end position="832"/>
    </location>
</feature>
<name>A0ABR1G8T8_AURAN</name>
<comment type="similarity">
    <text evidence="2 7">Belongs to the glycosyl hydrolase 27 family.</text>
</comment>
<dbReference type="InterPro" id="IPR013785">
    <property type="entry name" value="Aldolase_TIM"/>
</dbReference>
<feature type="compositionally biased region" description="Low complexity" evidence="8">
    <location>
        <begin position="20"/>
        <end position="29"/>
    </location>
</feature>
<protein>
    <recommendedName>
        <fullName evidence="3 7">Alpha-galactosidase</fullName>
        <ecNumber evidence="3 7">3.2.1.22</ecNumber>
    </recommendedName>
    <alternativeName>
        <fullName evidence="7">Melibiase</fullName>
    </alternativeName>
</protein>
<feature type="compositionally biased region" description="Basic residues" evidence="8">
    <location>
        <begin position="196"/>
        <end position="210"/>
    </location>
</feature>
<dbReference type="PROSITE" id="PS00512">
    <property type="entry name" value="ALPHA_GALACTOSIDASE"/>
    <property type="match status" value="1"/>
</dbReference>
<keyword evidence="5 7" id="KW-0378">Hydrolase</keyword>
<dbReference type="Proteomes" id="UP001363151">
    <property type="component" value="Unassembled WGS sequence"/>
</dbReference>
<dbReference type="InterPro" id="IPR013780">
    <property type="entry name" value="Glyco_hydro_b"/>
</dbReference>
<dbReference type="PRINTS" id="PR00740">
    <property type="entry name" value="GLHYDRLASE27"/>
</dbReference>
<evidence type="ECO:0000313" key="11">
    <source>
        <dbReference type="EMBL" id="KAK7249504.1"/>
    </source>
</evidence>
<comment type="caution">
    <text evidence="11">The sequence shown here is derived from an EMBL/GenBank/DDBJ whole genome shotgun (WGS) entry which is preliminary data.</text>
</comment>
<dbReference type="InterPro" id="IPR041233">
    <property type="entry name" value="Melibiase_C"/>
</dbReference>